<sequence length="73" mass="8817">MTKLFTTCVRPYGKLYSFSLLFYQIKHPRIITKLTFYDLLYGMIVIIDANRFKKRMPHISRRCQYNGAIKHKK</sequence>
<reference evidence="1 2" key="1">
    <citation type="journal article" date="2014" name="Int. J. Syst. Evol. Microbiol.">
        <title>Nitrososphaera viennensis gen. nov., sp. nov., an aerobic and mesophilic, ammonia-oxidizing archaeon from soil and a member of the archaeal phylum Thaumarchaeota.</title>
        <authorList>
            <person name="Stieglmeier M."/>
            <person name="Klingl A."/>
            <person name="Alves R.J."/>
            <person name="Rittmann S.K."/>
            <person name="Melcher M."/>
            <person name="Leisch N."/>
            <person name="Schleper C."/>
        </authorList>
    </citation>
    <scope>NUCLEOTIDE SEQUENCE [LARGE SCALE GENOMIC DNA]</scope>
    <source>
        <strain evidence="1">EN76</strain>
    </source>
</reference>
<protein>
    <submittedName>
        <fullName evidence="1">Uncharacterized protein</fullName>
    </submittedName>
</protein>
<dbReference type="EMBL" id="CP007536">
    <property type="protein sequence ID" value="AIC14668.1"/>
    <property type="molecule type" value="Genomic_DNA"/>
</dbReference>
<evidence type="ECO:0000313" key="2">
    <source>
        <dbReference type="Proteomes" id="UP000027093"/>
    </source>
</evidence>
<organism evidence="1 2">
    <name type="scientific">Nitrososphaera viennensis EN76</name>
    <dbReference type="NCBI Taxonomy" id="926571"/>
    <lineage>
        <taxon>Archaea</taxon>
        <taxon>Nitrososphaerota</taxon>
        <taxon>Nitrososphaeria</taxon>
        <taxon>Nitrososphaerales</taxon>
        <taxon>Nitrososphaeraceae</taxon>
        <taxon>Nitrososphaera</taxon>
    </lineage>
</organism>
<dbReference type="AlphaFoldDB" id="A0A060HGD7"/>
<dbReference type="Proteomes" id="UP000027093">
    <property type="component" value="Chromosome"/>
</dbReference>
<gene>
    <name evidence="1" type="ORF">NVIE_004720</name>
</gene>
<accession>A0A060HGD7</accession>
<dbReference type="KEGG" id="nvn:NVIE_004720"/>
<proteinExistence type="predicted"/>
<dbReference type="HOGENOM" id="CLU_2695903_0_0_2"/>
<evidence type="ECO:0000313" key="1">
    <source>
        <dbReference type="EMBL" id="AIC14668.1"/>
    </source>
</evidence>
<dbReference type="STRING" id="926571.NVIE_004720"/>
<name>A0A060HGD7_9ARCH</name>
<keyword evidence="2" id="KW-1185">Reference proteome</keyword>